<dbReference type="FunFam" id="1.20.58.60:FF:000075">
    <property type="entry name" value="utrophin isoform X1"/>
    <property type="match status" value="1"/>
</dbReference>
<dbReference type="AlphaFoldDB" id="A0A4U1EDY0"/>
<dbReference type="SUPFAM" id="SSF46966">
    <property type="entry name" value="Spectrin repeat"/>
    <property type="match status" value="1"/>
</dbReference>
<dbReference type="CDD" id="cd00176">
    <property type="entry name" value="SPEC"/>
    <property type="match status" value="1"/>
</dbReference>
<evidence type="ECO:0000256" key="1">
    <source>
        <dbReference type="ARBA" id="ARBA00022737"/>
    </source>
</evidence>
<evidence type="ECO:0008006" key="6">
    <source>
        <dbReference type="Google" id="ProtNLM"/>
    </source>
</evidence>
<evidence type="ECO:0000313" key="5">
    <source>
        <dbReference type="Proteomes" id="UP000308365"/>
    </source>
</evidence>
<dbReference type="PANTHER" id="PTHR11915">
    <property type="entry name" value="SPECTRIN/FILAMIN RELATED CYTOSKELETAL PROTEIN"/>
    <property type="match status" value="1"/>
</dbReference>
<accession>A0A4U1EDY0</accession>
<keyword evidence="2" id="KW-0009">Actin-binding</keyword>
<dbReference type="Proteomes" id="UP000308365">
    <property type="component" value="Unassembled WGS sequence"/>
</dbReference>
<keyword evidence="3" id="KW-0175">Coiled coil</keyword>
<protein>
    <recommendedName>
        <fullName evidence="6">Dystrophin</fullName>
    </recommendedName>
</protein>
<evidence type="ECO:0000256" key="2">
    <source>
        <dbReference type="ARBA" id="ARBA00023203"/>
    </source>
</evidence>
<dbReference type="GO" id="GO:0003779">
    <property type="term" value="F:actin binding"/>
    <property type="evidence" value="ECO:0007669"/>
    <property type="project" value="UniProtKB-KW"/>
</dbReference>
<comment type="caution">
    <text evidence="4">The sequence shown here is derived from an EMBL/GenBank/DDBJ whole genome shotgun (WGS) entry which is preliminary data.</text>
</comment>
<dbReference type="InterPro" id="IPR018159">
    <property type="entry name" value="Spectrin/alpha-actinin"/>
</dbReference>
<dbReference type="SMART" id="SM00150">
    <property type="entry name" value="SPEC"/>
    <property type="match status" value="1"/>
</dbReference>
<gene>
    <name evidence="4" type="ORF">EI555_010794</name>
</gene>
<sequence>MYVTSLFQVLPQQVSIEAIQERLEAPEDKSFGSSLMETEVNLDSYQTALEEVLSWLLSAEDTLQAQGEISNDVEEVKEQFHTHEGYMMDLTSHQGRVGNVLQLGSQLIGTGKLSEDEETEVQEQMNLLNSRWECLRVASMEKQSKLDVDITELHSWITRSEAVLQSPEFAIYRKEGNFSDLKEKVNAIEREKAEKFRKLQDASRSAQALVEQMLN</sequence>
<evidence type="ECO:0000313" key="4">
    <source>
        <dbReference type="EMBL" id="TKC34228.1"/>
    </source>
</evidence>
<reference evidence="5" key="1">
    <citation type="journal article" date="2019" name="IScience">
        <title>Narwhal Genome Reveals Long-Term Low Genetic Diversity despite Current Large Abundance Size.</title>
        <authorList>
            <person name="Westbury M.V."/>
            <person name="Petersen B."/>
            <person name="Garde E."/>
            <person name="Heide-Jorgensen M.P."/>
            <person name="Lorenzen E.D."/>
        </authorList>
    </citation>
    <scope>NUCLEOTIDE SEQUENCE [LARGE SCALE GENOMIC DNA]</scope>
</reference>
<feature type="coiled-coil region" evidence="3">
    <location>
        <begin position="178"/>
        <end position="205"/>
    </location>
</feature>
<dbReference type="Gene3D" id="1.20.58.60">
    <property type="match status" value="1"/>
</dbReference>
<organism evidence="4 5">
    <name type="scientific">Monodon monoceros</name>
    <name type="common">Narwhal</name>
    <name type="synonym">Ceratodon monodon</name>
    <dbReference type="NCBI Taxonomy" id="40151"/>
    <lineage>
        <taxon>Eukaryota</taxon>
        <taxon>Metazoa</taxon>
        <taxon>Chordata</taxon>
        <taxon>Craniata</taxon>
        <taxon>Vertebrata</taxon>
        <taxon>Euteleostomi</taxon>
        <taxon>Mammalia</taxon>
        <taxon>Eutheria</taxon>
        <taxon>Laurasiatheria</taxon>
        <taxon>Artiodactyla</taxon>
        <taxon>Whippomorpha</taxon>
        <taxon>Cetacea</taxon>
        <taxon>Odontoceti</taxon>
        <taxon>Monodontidae</taxon>
        <taxon>Monodon</taxon>
    </lineage>
</organism>
<keyword evidence="1" id="KW-0677">Repeat</keyword>
<dbReference type="Pfam" id="PF00435">
    <property type="entry name" value="Spectrin"/>
    <property type="match status" value="1"/>
</dbReference>
<proteinExistence type="predicted"/>
<evidence type="ECO:0000256" key="3">
    <source>
        <dbReference type="SAM" id="Coils"/>
    </source>
</evidence>
<feature type="non-terminal residue" evidence="4">
    <location>
        <position position="215"/>
    </location>
</feature>
<name>A0A4U1EDY0_MONMO</name>
<dbReference type="EMBL" id="RWIC01001982">
    <property type="protein sequence ID" value="TKC34228.1"/>
    <property type="molecule type" value="Genomic_DNA"/>
</dbReference>
<dbReference type="InterPro" id="IPR002017">
    <property type="entry name" value="Spectrin_repeat"/>
</dbReference>